<dbReference type="SUPFAM" id="SSF46689">
    <property type="entry name" value="Homeodomain-like"/>
    <property type="match status" value="2"/>
</dbReference>
<dbReference type="InterPro" id="IPR009057">
    <property type="entry name" value="Homeodomain-like_sf"/>
</dbReference>
<dbReference type="InterPro" id="IPR018060">
    <property type="entry name" value="HTH_AraC"/>
</dbReference>
<feature type="domain" description="HTH araC/xylS-type" evidence="4">
    <location>
        <begin position="36"/>
        <end position="134"/>
    </location>
</feature>
<dbReference type="Pfam" id="PF12833">
    <property type="entry name" value="HTH_18"/>
    <property type="match status" value="1"/>
</dbReference>
<evidence type="ECO:0000256" key="3">
    <source>
        <dbReference type="ARBA" id="ARBA00023163"/>
    </source>
</evidence>
<dbReference type="GO" id="GO:0003700">
    <property type="term" value="F:DNA-binding transcription factor activity"/>
    <property type="evidence" value="ECO:0007669"/>
    <property type="project" value="InterPro"/>
</dbReference>
<dbReference type="PRINTS" id="PR00032">
    <property type="entry name" value="HTHARAC"/>
</dbReference>
<accession>A0A645HTZ9</accession>
<dbReference type="Gene3D" id="1.10.10.60">
    <property type="entry name" value="Homeodomain-like"/>
    <property type="match status" value="2"/>
</dbReference>
<dbReference type="InterPro" id="IPR020449">
    <property type="entry name" value="Tscrpt_reg_AraC-type_HTH"/>
</dbReference>
<keyword evidence="1" id="KW-0805">Transcription regulation</keyword>
<keyword evidence="2" id="KW-0238">DNA-binding</keyword>
<name>A0A645HTZ9_9ZZZZ</name>
<comment type="caution">
    <text evidence="5">The sequence shown here is derived from an EMBL/GenBank/DDBJ whole genome shotgun (WGS) entry which is preliminary data.</text>
</comment>
<dbReference type="GO" id="GO:0043565">
    <property type="term" value="F:sequence-specific DNA binding"/>
    <property type="evidence" value="ECO:0007669"/>
    <property type="project" value="InterPro"/>
</dbReference>
<keyword evidence="3" id="KW-0804">Transcription</keyword>
<sequence length="141" mass="16417">MDFHIRCLFCVLFCELRSQYPEFFITNGASNNTLVARVHSYIDNHYAQQITIEDMAKQHYVHPNYLTHCFTKQIGLSPRKYLTNLRLSNARRLLESSNDTIQDIALQVGFSNVNNFIQSFKARYTITPQSYRKKVSTEISG</sequence>
<organism evidence="5">
    <name type="scientific">bioreactor metagenome</name>
    <dbReference type="NCBI Taxonomy" id="1076179"/>
    <lineage>
        <taxon>unclassified sequences</taxon>
        <taxon>metagenomes</taxon>
        <taxon>ecological metagenomes</taxon>
    </lineage>
</organism>
<dbReference type="SMART" id="SM00342">
    <property type="entry name" value="HTH_ARAC"/>
    <property type="match status" value="1"/>
</dbReference>
<dbReference type="AlphaFoldDB" id="A0A645HTZ9"/>
<evidence type="ECO:0000313" key="5">
    <source>
        <dbReference type="EMBL" id="MPN42046.1"/>
    </source>
</evidence>
<dbReference type="PROSITE" id="PS01124">
    <property type="entry name" value="HTH_ARAC_FAMILY_2"/>
    <property type="match status" value="1"/>
</dbReference>
<gene>
    <name evidence="5" type="primary">rhaS_139</name>
    <name evidence="5" type="ORF">SDC9_189602</name>
</gene>
<evidence type="ECO:0000259" key="4">
    <source>
        <dbReference type="PROSITE" id="PS01124"/>
    </source>
</evidence>
<dbReference type="PANTHER" id="PTHR43280">
    <property type="entry name" value="ARAC-FAMILY TRANSCRIPTIONAL REGULATOR"/>
    <property type="match status" value="1"/>
</dbReference>
<dbReference type="EMBL" id="VSSQ01099496">
    <property type="protein sequence ID" value="MPN42046.1"/>
    <property type="molecule type" value="Genomic_DNA"/>
</dbReference>
<dbReference type="PANTHER" id="PTHR43280:SF30">
    <property type="entry name" value="MMSAB OPERON REGULATORY PROTEIN"/>
    <property type="match status" value="1"/>
</dbReference>
<evidence type="ECO:0000256" key="2">
    <source>
        <dbReference type="ARBA" id="ARBA00023125"/>
    </source>
</evidence>
<evidence type="ECO:0000256" key="1">
    <source>
        <dbReference type="ARBA" id="ARBA00023015"/>
    </source>
</evidence>
<protein>
    <submittedName>
        <fullName evidence="5">HTH-type transcriptional activator RhaS</fullName>
    </submittedName>
</protein>
<reference evidence="5" key="1">
    <citation type="submission" date="2019-08" db="EMBL/GenBank/DDBJ databases">
        <authorList>
            <person name="Kucharzyk K."/>
            <person name="Murdoch R.W."/>
            <person name="Higgins S."/>
            <person name="Loffler F."/>
        </authorList>
    </citation>
    <scope>NUCLEOTIDE SEQUENCE</scope>
</reference>
<proteinExistence type="predicted"/>